<keyword evidence="1" id="KW-0732">Signal</keyword>
<reference evidence="3 4" key="1">
    <citation type="submission" date="2016-10" db="EMBL/GenBank/DDBJ databases">
        <authorList>
            <person name="de Groot N.N."/>
        </authorList>
    </citation>
    <scope>NUCLEOTIDE SEQUENCE [LARGE SCALE GENOMIC DNA]</scope>
    <source>
        <strain evidence="3 4">DSM 18610</strain>
    </source>
</reference>
<protein>
    <recommendedName>
        <fullName evidence="2">DUF6298 domain-containing protein</fullName>
    </recommendedName>
</protein>
<feature type="domain" description="DUF6298" evidence="2">
    <location>
        <begin position="485"/>
        <end position="970"/>
    </location>
</feature>
<dbReference type="InterPro" id="IPR012334">
    <property type="entry name" value="Pectin_lyas_fold"/>
</dbReference>
<dbReference type="Gene3D" id="2.160.20.10">
    <property type="entry name" value="Single-stranded right-handed beta-helix, Pectin lyase-like"/>
    <property type="match status" value="1"/>
</dbReference>
<sequence>MLNTNLKYEPQMSKLKRYLVLPFILGSLSVFAQKPKVVEPPKPIYRDKDGKMAYTPDAQGNRVPDFSYAGYMAGEKSIPMATVKVIVPVKTGDATLRIQSAINYVSKLPVGKDGLRGAVLLEKGTYEVAGTLKIASSGVVLRGSGMGDNGTIIHATGLDRIGVIRILGKNNKADGSAVNITDTYVPVNANKITVASTTGFKVGDNITIHRPSTKNWIDDINTEHFGGGITSLGWKAGQRDLFWDRQIINISGNTITFDAPITTALDAGYGGATVSKYTWSGKITQSGVENLNLASDYHKENLKDEYHRWNAISIENVQDAWVRQVTFQHFAGSAVSVLETAKRITVEDCKSLAPVSEIGGERRYTFLTSGQQTLFQRLYSEYAYHDFAVGFCAAGPNVFVQCQSYLPYSFSGAIDSWASGVLFDIVNVDGEALSFMNRGQDGQGAGWAAANSMFWQCSAARIDCYQPPTAQNWALGNWAQFAGDGYWDQSNEQIQPRSLYYAQLKDRLGKGVEERTFLLPVETEASSSPPVDVAQKLTKLAVKPAQTLAEYIDLASDRTKIAAAAGQAKNIDQIGLDKVEQPKMASAMSIKNGWLVRGNELVVGNRQDVPWWNGSARPYGLKSTKFHVTRFVPGRAGNGLTDDLDQITDSMQNGKVKVLDHNYGLWYDRRRDDHERIRRMDGEVWPPFYELPFARSGQDIAWDGLSKYDVTKYNLWYWDRLKQFANLADQKSLVLIHQNYFQHNIIEAGAHYADFPWRTANNINSTGFPEPVPYAGDKRIFMAEQFYDISNEHRKAIHKAYIRKCLENFNGNTGVIQLIGAEFTGPLHFVQFWIDTIKDWEKETGKHPIIGLSVTKDVQDAILADPARASVVDLIDIRYWHYQADGTAYAPQGGQNLAPRQHARLLKPKKTSFEEVYRAVSEYKNKFSQKAVIYSGDNFDSFGWAIFMAGGSLSNIQGFNQSFLSAASTMKPFLPAGKSAKQYGLADPGTAYILYNASAEAIDLDLSKAPGKFSITVMNAKNGQSIKEEKINGGSPSKINKVGSGDEVIFIKKL</sequence>
<dbReference type="SUPFAM" id="SSF51126">
    <property type="entry name" value="Pectin lyase-like"/>
    <property type="match status" value="1"/>
</dbReference>
<evidence type="ECO:0000259" key="2">
    <source>
        <dbReference type="Pfam" id="PF19815"/>
    </source>
</evidence>
<feature type="chain" id="PRO_5011726623" description="DUF6298 domain-containing protein" evidence="1">
    <location>
        <begin position="33"/>
        <end position="1054"/>
    </location>
</feature>
<dbReference type="AlphaFoldDB" id="A0A1H9KLI8"/>
<dbReference type="InterPro" id="IPR011050">
    <property type="entry name" value="Pectin_lyase_fold/virulence"/>
</dbReference>
<dbReference type="Proteomes" id="UP000199572">
    <property type="component" value="Unassembled WGS sequence"/>
</dbReference>
<gene>
    <name evidence="3" type="ORF">SAMN04488023_10344</name>
</gene>
<dbReference type="STRING" id="390241.SAMN04488023_10344"/>
<evidence type="ECO:0000313" key="3">
    <source>
        <dbReference type="EMBL" id="SEQ99777.1"/>
    </source>
</evidence>
<organism evidence="3 4">
    <name type="scientific">Pedobacter rhizosphaerae</name>
    <dbReference type="NCBI Taxonomy" id="390241"/>
    <lineage>
        <taxon>Bacteria</taxon>
        <taxon>Pseudomonadati</taxon>
        <taxon>Bacteroidota</taxon>
        <taxon>Sphingobacteriia</taxon>
        <taxon>Sphingobacteriales</taxon>
        <taxon>Sphingobacteriaceae</taxon>
        <taxon>Pedobacter</taxon>
    </lineage>
</organism>
<dbReference type="InterPro" id="IPR046265">
    <property type="entry name" value="DUF6298"/>
</dbReference>
<dbReference type="Pfam" id="PF19815">
    <property type="entry name" value="DUF6298"/>
    <property type="match status" value="1"/>
</dbReference>
<evidence type="ECO:0000313" key="4">
    <source>
        <dbReference type="Proteomes" id="UP000199572"/>
    </source>
</evidence>
<name>A0A1H9KLI8_9SPHI</name>
<proteinExistence type="predicted"/>
<keyword evidence="4" id="KW-1185">Reference proteome</keyword>
<evidence type="ECO:0000256" key="1">
    <source>
        <dbReference type="SAM" id="SignalP"/>
    </source>
</evidence>
<accession>A0A1H9KLI8</accession>
<dbReference type="EMBL" id="FOGG01000003">
    <property type="protein sequence ID" value="SEQ99777.1"/>
    <property type="molecule type" value="Genomic_DNA"/>
</dbReference>
<feature type="signal peptide" evidence="1">
    <location>
        <begin position="1"/>
        <end position="32"/>
    </location>
</feature>